<feature type="region of interest" description="Disordered" evidence="2">
    <location>
        <begin position="1377"/>
        <end position="1442"/>
    </location>
</feature>
<feature type="region of interest" description="Disordered" evidence="2">
    <location>
        <begin position="471"/>
        <end position="606"/>
    </location>
</feature>
<dbReference type="SMART" id="SM00233">
    <property type="entry name" value="PH"/>
    <property type="match status" value="1"/>
</dbReference>
<dbReference type="Gene3D" id="2.30.29.30">
    <property type="entry name" value="Pleckstrin-homology domain (PH domain)/Phosphotyrosine-binding domain (PTB)"/>
    <property type="match status" value="1"/>
</dbReference>
<organism evidence="4 5">
    <name type="scientific">Dioszegia hungarica</name>
    <dbReference type="NCBI Taxonomy" id="4972"/>
    <lineage>
        <taxon>Eukaryota</taxon>
        <taxon>Fungi</taxon>
        <taxon>Dikarya</taxon>
        <taxon>Basidiomycota</taxon>
        <taxon>Agaricomycotina</taxon>
        <taxon>Tremellomycetes</taxon>
        <taxon>Tremellales</taxon>
        <taxon>Bulleribasidiaceae</taxon>
        <taxon>Dioszegia</taxon>
    </lineage>
</organism>
<keyword evidence="1" id="KW-0175">Coiled coil</keyword>
<feature type="region of interest" description="Disordered" evidence="2">
    <location>
        <begin position="1"/>
        <end position="47"/>
    </location>
</feature>
<feature type="compositionally biased region" description="Polar residues" evidence="2">
    <location>
        <begin position="253"/>
        <end position="265"/>
    </location>
</feature>
<feature type="compositionally biased region" description="Acidic residues" evidence="2">
    <location>
        <begin position="331"/>
        <end position="340"/>
    </location>
</feature>
<dbReference type="PANTHER" id="PTHR28190">
    <property type="entry name" value="NUCLEAR MIGRATION PROTEIN NUM1"/>
    <property type="match status" value="1"/>
</dbReference>
<protein>
    <recommendedName>
        <fullName evidence="3">PH domain-containing protein</fullName>
    </recommendedName>
</protein>
<feature type="coiled-coil region" evidence="1">
    <location>
        <begin position="358"/>
        <end position="385"/>
    </location>
</feature>
<sequence>MSDPFGSPVKSVSRQRSRPNLTMPLPALPSARSLNSIARSPSPPPTAARTINGEHLKSHLASMVDHKASQLQMIGQLGSEILRQQQELNERMKDLDDEGDEELDEGTKRRLRDLEMAVGRWEKDNDDTLREISGKPSILELEMPTADTPSSTLTRRQRNQQHRALDMDFATEIGQNLLAEVRRLQVLLSERDKAVEKALEEKESSEAEKDVLLATLRSTESSVERYKEENWNLEVNLQEIRNTYSETTEQLQKINQEQNRLSKSLTDAEKHSQMVEELRQRHETEMAQARRATAGLQRERSDLLTELNGERQRAISGVRARASRGGSASPAEDDDDDEDALSPSQLYDDKGYHRSPLGEMYVNEIDELRTNLEKAQAEIDRLKSGAVDEFGVRRGRAFGSTRTPSGLSAAGDNSFDSGSSATPDLLRTRGTANMDSPLSSSPNLRQIDSLDSLHLTTKGALSDELALGMGMPDSDLPSHDSFDLPSGVPSFMTTRPTDSTISELATPKLSQLPADIPPSPSAGERTPTKSHAQLPPSRMYETMTRSSSIEDGLTTDTDDAHYTDARSSVGTLTPSQSHADLTDADASAGESSDEDERENRTRTISNLSSWMARRMASREGMNQPRTVEVEKIVERIVEVQVPVDRIMEVPVDRIVEKIVEVPVEVIREVEKRVEVPVEVIREVEKIVEVEKRVEVPVEVIREVEKIVEVEKRVEIPVEVIREVEKIVEVEKRVEVPVEVIREVEKIVEVEKRVGVPVEVIREVEKIVEKRVEVPVEVIREVEKRVEVPVEVIKEVEKIVEVEKRVEVPVEVIREVEKRVEVPVDRIVERIVEVEKRVEVPVPFEVVRTVEVERPVEKIVYVDRDVERTVEVEKPVDRIVYVDRDVERIVEKPVDRIVHVDREIERIVHVDKPVDRVVHVDREVERVVERPVEVEKRVEVPFEVIREVERIVEVPVDRIVERIVEVPVDRIVEKIVTVPATRSAHNDTSVQTDAIPALGPSLITPAPDLGMFRIAQGTNYDFLKAPPSPATTAQSRRISAETFGRREDEAGLPGSRSVSGASIEGLPIAHTSPDLSRPPVMALPPPPPGPPPAGIAKTMATAPPRPQSPPPNDFVSRSATPGGTLAKKRLSKPAPTSAGSAIRASDMGPPLSISRQTSTSSFRNPEPSTPKADSRAWQKSRETVKKHATHVISTSGRHSATSSFSEAFNRNPSLSSVESVIPPGASKGKQGMGTTDPAVIHAITQTMIGEYLFKYTRRTIGRGQSGNRHQRYFWIHPYTKTLYWGEEDPGSSVASESKAKSVFISSIKVIDDSNPLPPGLHNKSIIVATPGREIQFTAPNKDRHDLWVSALQFLLQQQNGVSPSGDIAQITVRQSSLSRQPLGPVDEQGRFTQPKTPSAMPKSPMSMRSFRSDNRSLQSMTPKPPRAASSMSQRPPSTLGKRSGTAAYDYWERYTARHAVPDTLRGGHRFAGDYKSSRGRDEYDVVDPQEGDDQDEYEGMDNVRACCDGKHLVGDHKHHHSQRNDRSQTPASQTPSVRAWSIASRRKSTAKPTAASLFGRRDVEGDGTSLNGSSYTAEERAGTVGGRSKSALGFREGSMTPTPAMR</sequence>
<feature type="compositionally biased region" description="Basic and acidic residues" evidence="2">
    <location>
        <begin position="297"/>
        <end position="313"/>
    </location>
</feature>
<dbReference type="InterPro" id="IPR011993">
    <property type="entry name" value="PH-like_dom_sf"/>
</dbReference>
<feature type="compositionally biased region" description="Pro residues" evidence="2">
    <location>
        <begin position="1102"/>
        <end position="1111"/>
    </location>
</feature>
<feature type="compositionally biased region" description="Basic and acidic residues" evidence="2">
    <location>
        <begin position="266"/>
        <end position="285"/>
    </location>
</feature>
<dbReference type="PANTHER" id="PTHR28190:SF1">
    <property type="entry name" value="NUCLEAR MIGRATION PROTEIN NUM1"/>
    <property type="match status" value="1"/>
</dbReference>
<feature type="compositionally biased region" description="Polar residues" evidence="2">
    <location>
        <begin position="430"/>
        <end position="445"/>
    </location>
</feature>
<feature type="compositionally biased region" description="Polar residues" evidence="2">
    <location>
        <begin position="491"/>
        <end position="503"/>
    </location>
</feature>
<dbReference type="EMBL" id="JAKWFO010000003">
    <property type="protein sequence ID" value="KAI9638572.1"/>
    <property type="molecule type" value="Genomic_DNA"/>
</dbReference>
<feature type="compositionally biased region" description="Polar residues" evidence="2">
    <location>
        <begin position="1526"/>
        <end position="1535"/>
    </location>
</feature>
<feature type="compositionally biased region" description="Acidic residues" evidence="2">
    <location>
        <begin position="1483"/>
        <end position="1496"/>
    </location>
</feature>
<reference evidence="4" key="1">
    <citation type="journal article" date="2022" name="G3 (Bethesda)">
        <title>High quality genome of the basidiomycete yeast Dioszegia hungarica PDD-24b-2 isolated from cloud water.</title>
        <authorList>
            <person name="Jarrige D."/>
            <person name="Haridas S."/>
            <person name="Bleykasten-Grosshans C."/>
            <person name="Joly M."/>
            <person name="Nadalig T."/>
            <person name="Sancelme M."/>
            <person name="Vuilleumier S."/>
            <person name="Grigoriev I.V."/>
            <person name="Amato P."/>
            <person name="Bringel F."/>
        </authorList>
    </citation>
    <scope>NUCLEOTIDE SEQUENCE</scope>
    <source>
        <strain evidence="4">PDD-24b-2</strain>
    </source>
</reference>
<feature type="region of interest" description="Disordered" evidence="2">
    <location>
        <begin position="253"/>
        <end position="355"/>
    </location>
</feature>
<dbReference type="GeneID" id="77728590"/>
<feature type="compositionally biased region" description="Polar residues" evidence="2">
    <location>
        <begin position="1152"/>
        <end position="1162"/>
    </location>
</feature>
<accession>A0AA38HEF5</accession>
<keyword evidence="5" id="KW-1185">Reference proteome</keyword>
<dbReference type="PROSITE" id="PS50003">
    <property type="entry name" value="PH_DOMAIN"/>
    <property type="match status" value="1"/>
</dbReference>
<dbReference type="InterPro" id="IPR001849">
    <property type="entry name" value="PH_domain"/>
</dbReference>
<evidence type="ECO:0000256" key="2">
    <source>
        <dbReference type="SAM" id="MobiDB-lite"/>
    </source>
</evidence>
<proteinExistence type="predicted"/>
<feature type="compositionally biased region" description="Polar residues" evidence="2">
    <location>
        <begin position="566"/>
        <end position="579"/>
    </location>
</feature>
<dbReference type="InterPro" id="IPR024774">
    <property type="entry name" value="PH_dom-Mcp5-type"/>
</dbReference>
<comment type="caution">
    <text evidence="4">The sequence shown here is derived from an EMBL/GenBank/DDBJ whole genome shotgun (WGS) entry which is preliminary data.</text>
</comment>
<dbReference type="GO" id="GO:0005543">
    <property type="term" value="F:phospholipid binding"/>
    <property type="evidence" value="ECO:0007669"/>
    <property type="project" value="InterPro"/>
</dbReference>
<name>A0AA38HEF5_9TREE</name>
<feature type="domain" description="PH" evidence="3">
    <location>
        <begin position="1244"/>
        <end position="1355"/>
    </location>
</feature>
<evidence type="ECO:0000313" key="4">
    <source>
        <dbReference type="EMBL" id="KAI9638572.1"/>
    </source>
</evidence>
<feature type="region of interest" description="Disordered" evidence="2">
    <location>
        <begin position="1022"/>
        <end position="1208"/>
    </location>
</feature>
<dbReference type="CDD" id="cd13365">
    <property type="entry name" value="PH_PLC_plant-like"/>
    <property type="match status" value="1"/>
</dbReference>
<dbReference type="InterPro" id="IPR053005">
    <property type="entry name" value="Nuclear_Pos-Cytoskel_Interact"/>
</dbReference>
<feature type="compositionally biased region" description="Pro residues" evidence="2">
    <location>
        <begin position="1080"/>
        <end position="1092"/>
    </location>
</feature>
<feature type="region of interest" description="Disordered" evidence="2">
    <location>
        <begin position="1512"/>
        <end position="1605"/>
    </location>
</feature>
<dbReference type="GO" id="GO:0005938">
    <property type="term" value="C:cell cortex"/>
    <property type="evidence" value="ECO:0007669"/>
    <property type="project" value="InterPro"/>
</dbReference>
<feature type="compositionally biased region" description="Basic and acidic residues" evidence="2">
    <location>
        <begin position="1171"/>
        <end position="1184"/>
    </location>
</feature>
<evidence type="ECO:0000313" key="5">
    <source>
        <dbReference type="Proteomes" id="UP001164286"/>
    </source>
</evidence>
<dbReference type="Pfam" id="PF12814">
    <property type="entry name" value="Mcp5_PH"/>
    <property type="match status" value="1"/>
</dbReference>
<feature type="coiled-coil region" evidence="1">
    <location>
        <begin position="78"/>
        <end position="131"/>
    </location>
</feature>
<evidence type="ECO:0000256" key="1">
    <source>
        <dbReference type="SAM" id="Coils"/>
    </source>
</evidence>
<dbReference type="GO" id="GO:0000226">
    <property type="term" value="P:microtubule cytoskeleton organization"/>
    <property type="evidence" value="ECO:0007669"/>
    <property type="project" value="TreeGrafter"/>
</dbReference>
<dbReference type="GO" id="GO:0005739">
    <property type="term" value="C:mitochondrion"/>
    <property type="evidence" value="ECO:0007669"/>
    <property type="project" value="TreeGrafter"/>
</dbReference>
<feature type="compositionally biased region" description="Basic and acidic residues" evidence="2">
    <location>
        <begin position="1469"/>
        <end position="1482"/>
    </location>
</feature>
<feature type="compositionally biased region" description="Polar residues" evidence="2">
    <location>
        <begin position="10"/>
        <end position="20"/>
    </location>
</feature>
<feature type="compositionally biased region" description="Low complexity" evidence="2">
    <location>
        <begin position="314"/>
        <end position="329"/>
    </location>
</feature>
<feature type="region of interest" description="Disordered" evidence="2">
    <location>
        <begin position="396"/>
        <end position="445"/>
    </location>
</feature>
<dbReference type="RefSeq" id="XP_052948349.1">
    <property type="nucleotide sequence ID" value="XM_053089385.1"/>
</dbReference>
<dbReference type="GO" id="GO:0015631">
    <property type="term" value="F:tubulin binding"/>
    <property type="evidence" value="ECO:0007669"/>
    <property type="project" value="TreeGrafter"/>
</dbReference>
<dbReference type="SUPFAM" id="SSF50729">
    <property type="entry name" value="PH domain-like"/>
    <property type="match status" value="1"/>
</dbReference>
<gene>
    <name evidence="4" type="ORF">MKK02DRAFT_36244</name>
</gene>
<dbReference type="Proteomes" id="UP001164286">
    <property type="component" value="Unassembled WGS sequence"/>
</dbReference>
<feature type="compositionally biased region" description="Polar residues" evidence="2">
    <location>
        <begin position="1190"/>
        <end position="1208"/>
    </location>
</feature>
<dbReference type="GO" id="GO:0032065">
    <property type="term" value="P:maintenance of protein location in cell cortex"/>
    <property type="evidence" value="ECO:0007669"/>
    <property type="project" value="InterPro"/>
</dbReference>
<evidence type="ECO:0000259" key="3">
    <source>
        <dbReference type="PROSITE" id="PS50003"/>
    </source>
</evidence>
<feature type="region of interest" description="Disordered" evidence="2">
    <location>
        <begin position="1462"/>
        <end position="1496"/>
    </location>
</feature>